<dbReference type="PANTHER" id="PTHR23542">
    <property type="match status" value="1"/>
</dbReference>
<proteinExistence type="predicted"/>
<gene>
    <name evidence="7" type="ORF">M0K77_001898</name>
    <name evidence="6" type="ORF">M0K77_RS09490</name>
</gene>
<reference evidence="6" key="1">
    <citation type="submission" date="2023-10" db="EMBL/GenBank/DDBJ databases">
        <authorList>
            <consortium name="Clinical and Environmental Microbiology Branch: Whole genome sequencing antimicrobial resistance pathogens in the healthcare setting"/>
        </authorList>
    </citation>
    <scope>NUCLEOTIDE SEQUENCE</scope>
    <source>
        <strain evidence="6">2020QW-00022</strain>
    </source>
</reference>
<dbReference type="Pfam" id="PF07690">
    <property type="entry name" value="MFS_1"/>
    <property type="match status" value="1"/>
</dbReference>
<evidence type="ECO:0000256" key="4">
    <source>
        <dbReference type="SAM" id="Phobius"/>
    </source>
</evidence>
<dbReference type="SUPFAM" id="SSF103473">
    <property type="entry name" value="MFS general substrate transporter"/>
    <property type="match status" value="1"/>
</dbReference>
<feature type="transmembrane region" description="Helical" evidence="4">
    <location>
        <begin position="141"/>
        <end position="164"/>
    </location>
</feature>
<dbReference type="EMBL" id="ABEXCJ050000002">
    <property type="protein sequence ID" value="EMR4589591.1"/>
    <property type="molecule type" value="Genomic_DNA"/>
</dbReference>
<keyword evidence="1 4" id="KW-0812">Transmembrane</keyword>
<name>A0AAD2VQ82_PRORE</name>
<protein>
    <submittedName>
        <fullName evidence="6">MFS transporter</fullName>
    </submittedName>
</protein>
<sequence>MFKSYKNILQIPGVKGLLFASTISRLPQAMLSIGIITMLVQQTGSYWLAGAIAGTFSFSCAVFDPQISKLVDRHGQRKILPIVTIFSVAMLLALIITSCYQPWSWVLFILSALAGIRPPMTAMVRARWAFLFRGQPLLKSAFSLDSVVAEIIFIVGPPLAIYLSTSFHSVAGPLVATIFLCTGVLLFLLQHKTEPALVQKKEVQQDSALKTPGILIIVFALVAMGIIGGAIDVAVVAFSNAHQSPNAASLIIALYALGAVFGGLVFGAWKTHLEIEKQFLYITLLMMLTSMMPLFVNTLPTLGLAIFIIGLTIAPTMIIAMDIGSSLLPQSRLTEGLAWMSTGITTGVASGGALAGIIIDHYDISHAFLLILLAGVAIATISMLGFARLKHYLTHARTRHLNNVRDIS</sequence>
<feature type="domain" description="Major facilitator superfamily (MFS) profile" evidence="5">
    <location>
        <begin position="213"/>
        <end position="408"/>
    </location>
</feature>
<evidence type="ECO:0000256" key="1">
    <source>
        <dbReference type="ARBA" id="ARBA00022692"/>
    </source>
</evidence>
<dbReference type="PROSITE" id="PS50850">
    <property type="entry name" value="MFS"/>
    <property type="match status" value="1"/>
</dbReference>
<feature type="transmembrane region" description="Helical" evidence="4">
    <location>
        <begin position="302"/>
        <end position="324"/>
    </location>
</feature>
<keyword evidence="2 4" id="KW-1133">Transmembrane helix</keyword>
<keyword evidence="3 4" id="KW-0472">Membrane</keyword>
<feature type="transmembrane region" description="Helical" evidence="4">
    <location>
        <begin position="103"/>
        <end position="120"/>
    </location>
</feature>
<dbReference type="EMBL" id="ABEXCJ040000002">
    <property type="protein sequence ID" value="ELR5217404.1"/>
    <property type="molecule type" value="Genomic_DNA"/>
</dbReference>
<dbReference type="AlphaFoldDB" id="A0AAD2VQ82"/>
<evidence type="ECO:0000259" key="5">
    <source>
        <dbReference type="PROSITE" id="PS50850"/>
    </source>
</evidence>
<evidence type="ECO:0000313" key="7">
    <source>
        <dbReference type="EMBL" id="EMR4589591.1"/>
    </source>
</evidence>
<evidence type="ECO:0000313" key="6">
    <source>
        <dbReference type="EMBL" id="ELR5217404.1"/>
    </source>
</evidence>
<feature type="transmembrane region" description="Helical" evidence="4">
    <location>
        <begin position="365"/>
        <end position="387"/>
    </location>
</feature>
<feature type="transmembrane region" description="Helical" evidence="4">
    <location>
        <begin position="336"/>
        <end position="359"/>
    </location>
</feature>
<organism evidence="6">
    <name type="scientific">Providencia rettgeri</name>
    <dbReference type="NCBI Taxonomy" id="587"/>
    <lineage>
        <taxon>Bacteria</taxon>
        <taxon>Pseudomonadati</taxon>
        <taxon>Pseudomonadota</taxon>
        <taxon>Gammaproteobacteria</taxon>
        <taxon>Enterobacterales</taxon>
        <taxon>Morganellaceae</taxon>
        <taxon>Providencia</taxon>
    </lineage>
</organism>
<evidence type="ECO:0000256" key="2">
    <source>
        <dbReference type="ARBA" id="ARBA00022989"/>
    </source>
</evidence>
<dbReference type="InterPro" id="IPR011701">
    <property type="entry name" value="MFS"/>
</dbReference>
<feature type="transmembrane region" description="Helical" evidence="4">
    <location>
        <begin position="170"/>
        <end position="190"/>
    </location>
</feature>
<feature type="transmembrane region" description="Helical" evidence="4">
    <location>
        <begin position="211"/>
        <end position="235"/>
    </location>
</feature>
<dbReference type="GO" id="GO:0022857">
    <property type="term" value="F:transmembrane transporter activity"/>
    <property type="evidence" value="ECO:0007669"/>
    <property type="project" value="InterPro"/>
</dbReference>
<feature type="transmembrane region" description="Helical" evidence="4">
    <location>
        <begin position="279"/>
        <end position="296"/>
    </location>
</feature>
<accession>A0AAD2VQ82</accession>
<dbReference type="InterPro" id="IPR036259">
    <property type="entry name" value="MFS_trans_sf"/>
</dbReference>
<evidence type="ECO:0000256" key="3">
    <source>
        <dbReference type="ARBA" id="ARBA00023136"/>
    </source>
</evidence>
<feature type="transmembrane region" description="Helical" evidence="4">
    <location>
        <begin position="247"/>
        <end position="267"/>
    </location>
</feature>
<dbReference type="InterPro" id="IPR020846">
    <property type="entry name" value="MFS_dom"/>
</dbReference>
<dbReference type="PANTHER" id="PTHR23542:SF1">
    <property type="entry name" value="MAJOR FACILITATOR SUPERFAMILY (MFS) PROFILE DOMAIN-CONTAINING PROTEIN"/>
    <property type="match status" value="1"/>
</dbReference>
<comment type="caution">
    <text evidence="6">The sequence shown here is derived from an EMBL/GenBank/DDBJ whole genome shotgun (WGS) entry which is preliminary data.</text>
</comment>
<feature type="transmembrane region" description="Helical" evidence="4">
    <location>
        <begin position="79"/>
        <end position="97"/>
    </location>
</feature>
<dbReference type="Gene3D" id="1.20.1250.20">
    <property type="entry name" value="MFS general substrate transporter like domains"/>
    <property type="match status" value="2"/>
</dbReference>